<dbReference type="SMART" id="SM00448">
    <property type="entry name" value="REC"/>
    <property type="match status" value="1"/>
</dbReference>
<dbReference type="Gene3D" id="3.40.50.2300">
    <property type="match status" value="1"/>
</dbReference>
<dbReference type="Pfam" id="PF00072">
    <property type="entry name" value="Response_reg"/>
    <property type="match status" value="1"/>
</dbReference>
<evidence type="ECO:0000256" key="1">
    <source>
        <dbReference type="ARBA" id="ARBA00022553"/>
    </source>
</evidence>
<dbReference type="PANTHER" id="PTHR44591:SF3">
    <property type="entry name" value="RESPONSE REGULATORY DOMAIN-CONTAINING PROTEIN"/>
    <property type="match status" value="1"/>
</dbReference>
<reference evidence="4 5" key="1">
    <citation type="submission" date="2019-12" db="EMBL/GenBank/DDBJ databases">
        <title>Genomic-based taxomic classification of the family Erythrobacteraceae.</title>
        <authorList>
            <person name="Xu L."/>
        </authorList>
    </citation>
    <scope>NUCLEOTIDE SEQUENCE [LARGE SCALE GENOMIC DNA]</scope>
    <source>
        <strain evidence="4 5">RC4-10-4</strain>
    </source>
</reference>
<dbReference type="GO" id="GO:0000160">
    <property type="term" value="P:phosphorelay signal transduction system"/>
    <property type="evidence" value="ECO:0007669"/>
    <property type="project" value="InterPro"/>
</dbReference>
<evidence type="ECO:0000256" key="2">
    <source>
        <dbReference type="PROSITE-ProRule" id="PRU00169"/>
    </source>
</evidence>
<gene>
    <name evidence="4" type="ORF">GRI62_12285</name>
</gene>
<evidence type="ECO:0000313" key="4">
    <source>
        <dbReference type="EMBL" id="MXO94375.1"/>
    </source>
</evidence>
<feature type="modified residue" description="4-aspartylphosphate" evidence="2">
    <location>
        <position position="57"/>
    </location>
</feature>
<accession>A0A845A2K8</accession>
<protein>
    <submittedName>
        <fullName evidence="4">Response regulator</fullName>
    </submittedName>
</protein>
<dbReference type="InterPro" id="IPR050595">
    <property type="entry name" value="Bact_response_regulator"/>
</dbReference>
<evidence type="ECO:0000313" key="5">
    <source>
        <dbReference type="Proteomes" id="UP000460626"/>
    </source>
</evidence>
<dbReference type="OrthoDB" id="9784719at2"/>
<dbReference type="SUPFAM" id="SSF52172">
    <property type="entry name" value="CheY-like"/>
    <property type="match status" value="1"/>
</dbReference>
<dbReference type="EMBL" id="WTYH01000001">
    <property type="protein sequence ID" value="MXO94375.1"/>
    <property type="molecule type" value="Genomic_DNA"/>
</dbReference>
<dbReference type="AlphaFoldDB" id="A0A845A2K8"/>
<dbReference type="Proteomes" id="UP000460626">
    <property type="component" value="Unassembled WGS sequence"/>
</dbReference>
<name>A0A845A2K8_9SPHN</name>
<evidence type="ECO:0000259" key="3">
    <source>
        <dbReference type="PROSITE" id="PS50110"/>
    </source>
</evidence>
<keyword evidence="1 2" id="KW-0597">Phosphoprotein</keyword>
<dbReference type="PROSITE" id="PS50110">
    <property type="entry name" value="RESPONSE_REGULATORY"/>
    <property type="match status" value="1"/>
</dbReference>
<dbReference type="InterPro" id="IPR001789">
    <property type="entry name" value="Sig_transdc_resp-reg_receiver"/>
</dbReference>
<proteinExistence type="predicted"/>
<dbReference type="PANTHER" id="PTHR44591">
    <property type="entry name" value="STRESS RESPONSE REGULATOR PROTEIN 1"/>
    <property type="match status" value="1"/>
</dbReference>
<organism evidence="4 5">
    <name type="scientific">Aurantiacibacter arachoides</name>
    <dbReference type="NCBI Taxonomy" id="1850444"/>
    <lineage>
        <taxon>Bacteria</taxon>
        <taxon>Pseudomonadati</taxon>
        <taxon>Pseudomonadota</taxon>
        <taxon>Alphaproteobacteria</taxon>
        <taxon>Sphingomonadales</taxon>
        <taxon>Erythrobacteraceae</taxon>
        <taxon>Aurantiacibacter</taxon>
    </lineage>
</organism>
<sequence length="124" mass="13570">MQSAQAIVLVVEDEVLIRMDVVDQLSALGYSIIEACNGREALEVAQQYEAIDILFTDIDMPGDVDGLTLAHEIRASRPEIGIIVTSGKPLLGEARLPEGSRFYPKPYLSTTVHATIQEMVMRPG</sequence>
<comment type="caution">
    <text evidence="4">The sequence shown here is derived from an EMBL/GenBank/DDBJ whole genome shotgun (WGS) entry which is preliminary data.</text>
</comment>
<feature type="domain" description="Response regulatory" evidence="3">
    <location>
        <begin position="7"/>
        <end position="120"/>
    </location>
</feature>
<keyword evidence="5" id="KW-1185">Reference proteome</keyword>
<dbReference type="RefSeq" id="WP_160731879.1">
    <property type="nucleotide sequence ID" value="NZ_BMJK01000002.1"/>
</dbReference>
<dbReference type="InterPro" id="IPR011006">
    <property type="entry name" value="CheY-like_superfamily"/>
</dbReference>